<sequence length="518" mass="57564">MIAHSILRRWPVPVSLLLAAALLWLQPAREISALLICLVYVALCAQCAWQHRRARPEASNADTLLVAYASQSGQAQQIAERSCAQLIESKVAAQCLPLNQINLEQLSAAQRLLLVVSTYGEGEAPDNAVRFEHELFAKTSSLANLQFAILALGDSQYAQFCALGERLQQRLQARGAEPLFDLLRVDNLDPGTLRHWQQQLAHLSANSDFVDWQPAHYRPWQLVRRTCLNPGSSAAPIHHLSLQGADSAEWQAGDIVEIGPRHSAEHVAEYLQGLGMPADTPLDDGQSLAEVLSRHHLPAPDQHLLEGGVEDLIDNLKPLAHREYSIASSHAQGRIDLLVREQHQADGRLGLGSGWLCRHADLGEWIDLRIRRNPGFHGPAPEVPMILLGSGSGLAGLLAHLHERAAGARSRNWLIMGERERAHDALFDETLTGWQRSGHLERLDRVFSRDGERLRYVQDALRENAETLEYWLNQGAAIYVCGSLEKLGRGVDSCLRELLGPERLSQLSLSGRYRRDLY</sequence>
<dbReference type="Gene3D" id="3.40.50.80">
    <property type="entry name" value="Nucleotide-binding domain of ferredoxin-NADP reductase (FNR) module"/>
    <property type="match status" value="1"/>
</dbReference>
<evidence type="ECO:0000259" key="5">
    <source>
        <dbReference type="PROSITE" id="PS50902"/>
    </source>
</evidence>
<dbReference type="InterPro" id="IPR029039">
    <property type="entry name" value="Flavoprotein-like_sf"/>
</dbReference>
<dbReference type="Pfam" id="PF00258">
    <property type="entry name" value="Flavodoxin_1"/>
    <property type="match status" value="1"/>
</dbReference>
<evidence type="ECO:0000259" key="6">
    <source>
        <dbReference type="PROSITE" id="PS51384"/>
    </source>
</evidence>
<keyword evidence="3" id="KW-0813">Transport</keyword>
<dbReference type="RefSeq" id="WP_150547954.1">
    <property type="nucleotide sequence ID" value="NZ_LR215729.2"/>
</dbReference>
<dbReference type="PANTHER" id="PTHR19384">
    <property type="entry name" value="NITRIC OXIDE SYNTHASE-RELATED"/>
    <property type="match status" value="1"/>
</dbReference>
<feature type="domain" description="Flavodoxin-like" evidence="5">
    <location>
        <begin position="64"/>
        <end position="201"/>
    </location>
</feature>
<dbReference type="CDD" id="cd06200">
    <property type="entry name" value="SiR_like1"/>
    <property type="match status" value="1"/>
</dbReference>
<reference evidence="7" key="1">
    <citation type="submission" date="2019-02" db="EMBL/GenBank/DDBJ databases">
        <authorList>
            <consortium name="Genoscope - CEA"/>
            <person name="William W."/>
        </authorList>
    </citation>
    <scope>NUCLEOTIDE SEQUENCE [LARGE SCALE GENOMIC DNA]</scope>
    <source>
        <strain evidence="7">YSy11</strain>
    </source>
</reference>
<dbReference type="GO" id="GO:0016655">
    <property type="term" value="F:oxidoreductase activity, acting on NAD(P)H, quinone or similar compound as acceptor"/>
    <property type="evidence" value="ECO:0007669"/>
    <property type="project" value="UniProtKB-ARBA"/>
</dbReference>
<evidence type="ECO:0000256" key="1">
    <source>
        <dbReference type="ARBA" id="ARBA00022630"/>
    </source>
</evidence>
<dbReference type="SUPFAM" id="SSF52343">
    <property type="entry name" value="Ferredoxin reductase-like, C-terminal NADP-linked domain"/>
    <property type="match status" value="1"/>
</dbReference>
<organism evidence="7">
    <name type="scientific">Pseudomonas marincola</name>
    <dbReference type="NCBI Taxonomy" id="437900"/>
    <lineage>
        <taxon>Bacteria</taxon>
        <taxon>Pseudomonadati</taxon>
        <taxon>Pseudomonadota</taxon>
        <taxon>Gammaproteobacteria</taxon>
        <taxon>Pseudomonadales</taxon>
        <taxon>Pseudomonadaceae</taxon>
        <taxon>Pseudomonas</taxon>
    </lineage>
</organism>
<dbReference type="GO" id="GO:0050660">
    <property type="term" value="F:flavin adenine dinucleotide binding"/>
    <property type="evidence" value="ECO:0007669"/>
    <property type="project" value="TreeGrafter"/>
</dbReference>
<gene>
    <name evidence="7" type="ORF">PMYSY11_1548</name>
</gene>
<dbReference type="AlphaFoldDB" id="A0A653E1N5"/>
<dbReference type="PANTHER" id="PTHR19384:SF17">
    <property type="entry name" value="NADPH--CYTOCHROME P450 REDUCTASE"/>
    <property type="match status" value="1"/>
</dbReference>
<name>A0A653E1N5_9PSED</name>
<dbReference type="PROSITE" id="PS50902">
    <property type="entry name" value="FLAVODOXIN_LIKE"/>
    <property type="match status" value="1"/>
</dbReference>
<keyword evidence="3" id="KW-0249">Electron transport</keyword>
<evidence type="ECO:0000256" key="4">
    <source>
        <dbReference type="ARBA" id="ARBA00023797"/>
    </source>
</evidence>
<dbReference type="SUPFAM" id="SSF63380">
    <property type="entry name" value="Riboflavin synthase domain-like"/>
    <property type="match status" value="1"/>
</dbReference>
<dbReference type="InterPro" id="IPR008254">
    <property type="entry name" value="Flavodoxin/NO_synth"/>
</dbReference>
<evidence type="ECO:0000313" key="7">
    <source>
        <dbReference type="EMBL" id="VEV96595.1"/>
    </source>
</evidence>
<dbReference type="GO" id="GO:0010181">
    <property type="term" value="F:FMN binding"/>
    <property type="evidence" value="ECO:0007669"/>
    <property type="project" value="InterPro"/>
</dbReference>
<dbReference type="InterPro" id="IPR039261">
    <property type="entry name" value="FNR_nucleotide-bd"/>
</dbReference>
<feature type="domain" description="FAD-binding FR-type" evidence="6">
    <location>
        <begin position="215"/>
        <end position="379"/>
    </location>
</feature>
<dbReference type="InterPro" id="IPR001709">
    <property type="entry name" value="Flavoprot_Pyr_Nucl_cyt_Rdtase"/>
</dbReference>
<dbReference type="PROSITE" id="PS51384">
    <property type="entry name" value="FAD_FR"/>
    <property type="match status" value="1"/>
</dbReference>
<dbReference type="SUPFAM" id="SSF52218">
    <property type="entry name" value="Flavoproteins"/>
    <property type="match status" value="1"/>
</dbReference>
<dbReference type="InterPro" id="IPR017938">
    <property type="entry name" value="Riboflavin_synthase-like_b-brl"/>
</dbReference>
<dbReference type="InterPro" id="IPR001094">
    <property type="entry name" value="Flavdoxin-like"/>
</dbReference>
<dbReference type="EC" id="1.6.2.4" evidence="4"/>
<evidence type="ECO:0000256" key="2">
    <source>
        <dbReference type="ARBA" id="ARBA00022643"/>
    </source>
</evidence>
<dbReference type="InterPro" id="IPR017927">
    <property type="entry name" value="FAD-bd_FR_type"/>
</dbReference>
<accession>A0A653E1N5</accession>
<dbReference type="GO" id="GO:0005829">
    <property type="term" value="C:cytosol"/>
    <property type="evidence" value="ECO:0007669"/>
    <property type="project" value="TreeGrafter"/>
</dbReference>
<dbReference type="PRINTS" id="PR00371">
    <property type="entry name" value="FPNCR"/>
</dbReference>
<dbReference type="EMBL" id="LR215729">
    <property type="protein sequence ID" value="VEV96595.1"/>
    <property type="molecule type" value="Genomic_DNA"/>
</dbReference>
<evidence type="ECO:0000256" key="3">
    <source>
        <dbReference type="ARBA" id="ARBA00022982"/>
    </source>
</evidence>
<dbReference type="GO" id="GO:0003958">
    <property type="term" value="F:NADPH-hemoprotein reductase activity"/>
    <property type="evidence" value="ECO:0007669"/>
    <property type="project" value="UniProtKB-EC"/>
</dbReference>
<dbReference type="Gene3D" id="3.40.50.360">
    <property type="match status" value="1"/>
</dbReference>
<protein>
    <recommendedName>
        <fullName evidence="4">NADPH--hemoprotein reductase</fullName>
        <ecNumber evidence="4">1.6.2.4</ecNumber>
    </recommendedName>
</protein>
<keyword evidence="1" id="KW-0285">Flavoprotein</keyword>
<proteinExistence type="predicted"/>
<dbReference type="PRINTS" id="PR00369">
    <property type="entry name" value="FLAVODOXIN"/>
</dbReference>
<keyword evidence="2" id="KW-0288">FMN</keyword>